<protein>
    <submittedName>
        <fullName evidence="5">Helix-turn-helix transcriptional regulator</fullName>
    </submittedName>
</protein>
<dbReference type="GO" id="GO:0003677">
    <property type="term" value="F:DNA binding"/>
    <property type="evidence" value="ECO:0007669"/>
    <property type="project" value="UniProtKB-KW"/>
</dbReference>
<dbReference type="Pfam" id="PF12802">
    <property type="entry name" value="MarR_2"/>
    <property type="match status" value="1"/>
</dbReference>
<organism evidence="5 6">
    <name type="scientific">Nakamurella leprariae</name>
    <dbReference type="NCBI Taxonomy" id="2803911"/>
    <lineage>
        <taxon>Bacteria</taxon>
        <taxon>Bacillati</taxon>
        <taxon>Actinomycetota</taxon>
        <taxon>Actinomycetes</taxon>
        <taxon>Nakamurellales</taxon>
        <taxon>Nakamurellaceae</taxon>
        <taxon>Nakamurella</taxon>
    </lineage>
</organism>
<keyword evidence="3" id="KW-0804">Transcription</keyword>
<dbReference type="EMBL" id="JAERWK010000006">
    <property type="protein sequence ID" value="MBM9466545.1"/>
    <property type="molecule type" value="Genomic_DNA"/>
</dbReference>
<keyword evidence="1" id="KW-0805">Transcription regulation</keyword>
<dbReference type="PANTHER" id="PTHR43132">
    <property type="entry name" value="ARSENICAL RESISTANCE OPERON REPRESSOR ARSR-RELATED"/>
    <property type="match status" value="1"/>
</dbReference>
<comment type="caution">
    <text evidence="5">The sequence shown here is derived from an EMBL/GenBank/DDBJ whole genome shotgun (WGS) entry which is preliminary data.</text>
</comment>
<dbReference type="AlphaFoldDB" id="A0A938Y687"/>
<dbReference type="SUPFAM" id="SSF46785">
    <property type="entry name" value="Winged helix' DNA-binding domain"/>
    <property type="match status" value="1"/>
</dbReference>
<dbReference type="PANTHER" id="PTHR43132:SF2">
    <property type="entry name" value="ARSENICAL RESISTANCE OPERON REPRESSOR ARSR-RELATED"/>
    <property type="match status" value="1"/>
</dbReference>
<reference evidence="5" key="1">
    <citation type="submission" date="2021-01" db="EMBL/GenBank/DDBJ databases">
        <title>YIM 132084 draft genome.</title>
        <authorList>
            <person name="An D."/>
        </authorList>
    </citation>
    <scope>NUCLEOTIDE SEQUENCE</scope>
    <source>
        <strain evidence="5">YIM 132084</strain>
    </source>
</reference>
<dbReference type="InterPro" id="IPR036390">
    <property type="entry name" value="WH_DNA-bd_sf"/>
</dbReference>
<evidence type="ECO:0000256" key="3">
    <source>
        <dbReference type="ARBA" id="ARBA00023163"/>
    </source>
</evidence>
<proteinExistence type="predicted"/>
<dbReference type="InterPro" id="IPR011991">
    <property type="entry name" value="ArsR-like_HTH"/>
</dbReference>
<dbReference type="SMART" id="SM00418">
    <property type="entry name" value="HTH_ARSR"/>
    <property type="match status" value="1"/>
</dbReference>
<evidence type="ECO:0000313" key="5">
    <source>
        <dbReference type="EMBL" id="MBM9466545.1"/>
    </source>
</evidence>
<dbReference type="Proteomes" id="UP000663792">
    <property type="component" value="Unassembled WGS sequence"/>
</dbReference>
<dbReference type="Gene3D" id="1.10.10.10">
    <property type="entry name" value="Winged helix-like DNA-binding domain superfamily/Winged helix DNA-binding domain"/>
    <property type="match status" value="1"/>
</dbReference>
<keyword evidence="2" id="KW-0238">DNA-binding</keyword>
<dbReference type="CDD" id="cd00090">
    <property type="entry name" value="HTH_ARSR"/>
    <property type="match status" value="1"/>
</dbReference>
<dbReference type="RefSeq" id="WP_205259506.1">
    <property type="nucleotide sequence ID" value="NZ_JAERWK010000006.1"/>
</dbReference>
<dbReference type="NCBIfam" id="NF033788">
    <property type="entry name" value="HTH_metalloreg"/>
    <property type="match status" value="1"/>
</dbReference>
<accession>A0A938Y687</accession>
<dbReference type="InterPro" id="IPR000835">
    <property type="entry name" value="HTH_MarR-typ"/>
</dbReference>
<gene>
    <name evidence="5" type="ORF">JL106_04520</name>
</gene>
<dbReference type="PROSITE" id="PS50987">
    <property type="entry name" value="HTH_ARSR_2"/>
    <property type="match status" value="1"/>
</dbReference>
<dbReference type="GO" id="GO:0003700">
    <property type="term" value="F:DNA-binding transcription factor activity"/>
    <property type="evidence" value="ECO:0007669"/>
    <property type="project" value="InterPro"/>
</dbReference>
<dbReference type="InterPro" id="IPR001845">
    <property type="entry name" value="HTH_ArsR_DNA-bd_dom"/>
</dbReference>
<keyword evidence="6" id="KW-1185">Reference proteome</keyword>
<name>A0A938Y687_9ACTN</name>
<dbReference type="PRINTS" id="PR00778">
    <property type="entry name" value="HTHARSR"/>
</dbReference>
<feature type="domain" description="HTH arsR-type" evidence="4">
    <location>
        <begin position="6"/>
        <end position="101"/>
    </location>
</feature>
<evidence type="ECO:0000256" key="1">
    <source>
        <dbReference type="ARBA" id="ARBA00023015"/>
    </source>
</evidence>
<evidence type="ECO:0000259" key="4">
    <source>
        <dbReference type="PROSITE" id="PS50987"/>
    </source>
</evidence>
<dbReference type="InterPro" id="IPR036388">
    <property type="entry name" value="WH-like_DNA-bd_sf"/>
</dbReference>
<evidence type="ECO:0000256" key="2">
    <source>
        <dbReference type="ARBA" id="ARBA00023125"/>
    </source>
</evidence>
<evidence type="ECO:0000313" key="6">
    <source>
        <dbReference type="Proteomes" id="UP000663792"/>
    </source>
</evidence>
<dbReference type="InterPro" id="IPR051011">
    <property type="entry name" value="Metal_resp_trans_reg"/>
</dbReference>
<sequence>MSEPPATAEEIRTVAEVFRLLGDPTRVALLAHLLDHDECAVHELAEATGTPQTTVSAALRLLRAARMVSRRRDGRLVHYRIADAHVRLVLELSLEHVRHLPAAGDDLVSSVSASLTSAERAG</sequence>